<keyword evidence="2" id="KW-0413">Isomerase</keyword>
<dbReference type="PANTHER" id="PTHR43459">
    <property type="entry name" value="ENOYL-COA HYDRATASE"/>
    <property type="match status" value="1"/>
</dbReference>
<evidence type="ECO:0000313" key="2">
    <source>
        <dbReference type="EMBL" id="SDH71575.1"/>
    </source>
</evidence>
<evidence type="ECO:0000256" key="1">
    <source>
        <dbReference type="ARBA" id="ARBA00005254"/>
    </source>
</evidence>
<dbReference type="GO" id="GO:0016853">
    <property type="term" value="F:isomerase activity"/>
    <property type="evidence" value="ECO:0007669"/>
    <property type="project" value="UniProtKB-KW"/>
</dbReference>
<proteinExistence type="inferred from homology"/>
<dbReference type="InterPro" id="IPR001753">
    <property type="entry name" value="Enoyl-CoA_hydra/iso"/>
</dbReference>
<dbReference type="EMBL" id="FNDN01000003">
    <property type="protein sequence ID" value="SDH71575.1"/>
    <property type="molecule type" value="Genomic_DNA"/>
</dbReference>
<dbReference type="Gene3D" id="1.10.12.10">
    <property type="entry name" value="Lyase 2-enoyl-coa Hydratase, Chain A, domain 2"/>
    <property type="match status" value="1"/>
</dbReference>
<dbReference type="Pfam" id="PF00378">
    <property type="entry name" value="ECH_1"/>
    <property type="match status" value="1"/>
</dbReference>
<dbReference type="Proteomes" id="UP000183263">
    <property type="component" value="Unassembled WGS sequence"/>
</dbReference>
<protein>
    <submittedName>
        <fullName evidence="2">2-(1,2-epoxy-1,2-dihydrophenyl)acetyl-CoA isomerase</fullName>
    </submittedName>
</protein>
<dbReference type="CDD" id="cd06558">
    <property type="entry name" value="crotonase-like"/>
    <property type="match status" value="1"/>
</dbReference>
<comment type="similarity">
    <text evidence="1">Belongs to the enoyl-CoA hydratase/isomerase family.</text>
</comment>
<organism evidence="2 3">
    <name type="scientific">Rhodococcus triatomae</name>
    <dbReference type="NCBI Taxonomy" id="300028"/>
    <lineage>
        <taxon>Bacteria</taxon>
        <taxon>Bacillati</taxon>
        <taxon>Actinomycetota</taxon>
        <taxon>Actinomycetes</taxon>
        <taxon>Mycobacteriales</taxon>
        <taxon>Nocardiaceae</taxon>
        <taxon>Rhodococcus</taxon>
    </lineage>
</organism>
<reference evidence="2 3" key="1">
    <citation type="submission" date="2016-10" db="EMBL/GenBank/DDBJ databases">
        <authorList>
            <person name="de Groot N.N."/>
        </authorList>
    </citation>
    <scope>NUCLEOTIDE SEQUENCE [LARGE SCALE GENOMIC DNA]</scope>
    <source>
        <strain evidence="2 3">DSM 44892</strain>
    </source>
</reference>
<name>A0A1G8ENX6_9NOCA</name>
<evidence type="ECO:0000313" key="3">
    <source>
        <dbReference type="Proteomes" id="UP000183263"/>
    </source>
</evidence>
<dbReference type="InterPro" id="IPR029045">
    <property type="entry name" value="ClpP/crotonase-like_dom_sf"/>
</dbReference>
<dbReference type="AlphaFoldDB" id="A0A1G8ENX6"/>
<keyword evidence="3" id="KW-1185">Reference proteome</keyword>
<dbReference type="InterPro" id="IPR014748">
    <property type="entry name" value="Enoyl-CoA_hydra_C"/>
</dbReference>
<accession>A0A1G8ENX6</accession>
<gene>
    <name evidence="2" type="ORF">SAMN05444695_10313</name>
</gene>
<dbReference type="Gene3D" id="3.90.226.10">
    <property type="entry name" value="2-enoyl-CoA Hydratase, Chain A, domain 1"/>
    <property type="match status" value="1"/>
</dbReference>
<sequence length="265" mass="27372">MQTVTAEYSKVRLEDGVLSITISTADHGASLDSEGVAQGTRALTELGDRIGSILLRGTGPNFCAGGNVRGFAAAPDRGAHVADVAENFHGLVRALDAARVPIVAGVQGWAAGAGMSLVCLADIALGGPATKLRPAYPTIGFTPDGGMSWTLPRIVGSGRAREILLTDSVLGADEAARLGILSRLVGDDLVQDEALRLARAIAVGPTSAYEGIKTLLAESRTNSLDRQLDAEAASIARAANSPAGREGVDAFVEKRRADFAPLHSH</sequence>
<dbReference type="SUPFAM" id="SSF52096">
    <property type="entry name" value="ClpP/crotonase"/>
    <property type="match status" value="1"/>
</dbReference>
<dbReference type="PANTHER" id="PTHR43459:SF1">
    <property type="entry name" value="EG:BACN32G11.4 PROTEIN"/>
    <property type="match status" value="1"/>
</dbReference>